<evidence type="ECO:0000313" key="1">
    <source>
        <dbReference type="EMBL" id="MBB6251539.1"/>
    </source>
</evidence>
<dbReference type="RefSeq" id="WP_184800112.1">
    <property type="nucleotide sequence ID" value="NZ_JACIIZ010000005.1"/>
</dbReference>
<organism evidence="1 2">
    <name type="scientific">Nitrospirillum iridis</name>
    <dbReference type="NCBI Taxonomy" id="765888"/>
    <lineage>
        <taxon>Bacteria</taxon>
        <taxon>Pseudomonadati</taxon>
        <taxon>Pseudomonadota</taxon>
        <taxon>Alphaproteobacteria</taxon>
        <taxon>Rhodospirillales</taxon>
        <taxon>Azospirillaceae</taxon>
        <taxon>Nitrospirillum</taxon>
    </lineage>
</organism>
<proteinExistence type="predicted"/>
<comment type="caution">
    <text evidence="1">The sequence shown here is derived from an EMBL/GenBank/DDBJ whole genome shotgun (WGS) entry which is preliminary data.</text>
</comment>
<accession>A0A7X0AWT1</accession>
<dbReference type="Proteomes" id="UP000539175">
    <property type="component" value="Unassembled WGS sequence"/>
</dbReference>
<keyword evidence="2" id="KW-1185">Reference proteome</keyword>
<sequence>MARTIVIERGPCGLWAAHDSAGLIGGLFTERRAAFAFAAFQPGHPTVLLRGAGGDGRTRPALVRQ</sequence>
<dbReference type="EMBL" id="JACIIZ010000005">
    <property type="protein sequence ID" value="MBB6251539.1"/>
    <property type="molecule type" value="Genomic_DNA"/>
</dbReference>
<dbReference type="AlphaFoldDB" id="A0A7X0AWT1"/>
<gene>
    <name evidence="1" type="ORF">FHS74_002090</name>
</gene>
<evidence type="ECO:0000313" key="2">
    <source>
        <dbReference type="Proteomes" id="UP000539175"/>
    </source>
</evidence>
<protein>
    <submittedName>
        <fullName evidence="1">Uncharacterized protein</fullName>
    </submittedName>
</protein>
<reference evidence="1 2" key="1">
    <citation type="submission" date="2020-08" db="EMBL/GenBank/DDBJ databases">
        <title>Genomic Encyclopedia of Type Strains, Phase IV (KMG-IV): sequencing the most valuable type-strain genomes for metagenomic binning, comparative biology and taxonomic classification.</title>
        <authorList>
            <person name="Goeker M."/>
        </authorList>
    </citation>
    <scope>NUCLEOTIDE SEQUENCE [LARGE SCALE GENOMIC DNA]</scope>
    <source>
        <strain evidence="1 2">DSM 22198</strain>
    </source>
</reference>
<name>A0A7X0AWT1_9PROT</name>